<dbReference type="PANTHER" id="PTHR33202">
    <property type="entry name" value="ZINC UPTAKE REGULATION PROTEIN"/>
    <property type="match status" value="1"/>
</dbReference>
<dbReference type="GO" id="GO:0008270">
    <property type="term" value="F:zinc ion binding"/>
    <property type="evidence" value="ECO:0007669"/>
    <property type="project" value="TreeGrafter"/>
</dbReference>
<evidence type="ECO:0000313" key="7">
    <source>
        <dbReference type="EMBL" id="VAV93321.1"/>
    </source>
</evidence>
<keyword evidence="3" id="KW-0862">Zinc</keyword>
<evidence type="ECO:0000256" key="6">
    <source>
        <dbReference type="ARBA" id="ARBA00023163"/>
    </source>
</evidence>
<gene>
    <name evidence="7" type="ORF">MNBD_ALPHA01-2186</name>
</gene>
<dbReference type="AlphaFoldDB" id="A0A3B0RPG8"/>
<comment type="similarity">
    <text evidence="1">Belongs to the Fur family.</text>
</comment>
<keyword evidence="6" id="KW-0804">Transcription</keyword>
<keyword evidence="5" id="KW-0238">DNA-binding</keyword>
<proteinExistence type="inferred from homology"/>
<dbReference type="InterPro" id="IPR036388">
    <property type="entry name" value="WH-like_DNA-bd_sf"/>
</dbReference>
<evidence type="ECO:0000256" key="5">
    <source>
        <dbReference type="ARBA" id="ARBA00023125"/>
    </source>
</evidence>
<keyword evidence="4" id="KW-0805">Transcription regulation</keyword>
<dbReference type="Gene3D" id="3.30.1490.190">
    <property type="match status" value="1"/>
</dbReference>
<dbReference type="EMBL" id="UOEJ01000045">
    <property type="protein sequence ID" value="VAV93321.1"/>
    <property type="molecule type" value="Genomic_DNA"/>
</dbReference>
<dbReference type="Pfam" id="PF01475">
    <property type="entry name" value="FUR"/>
    <property type="match status" value="1"/>
</dbReference>
<dbReference type="GO" id="GO:0005829">
    <property type="term" value="C:cytosol"/>
    <property type="evidence" value="ECO:0007669"/>
    <property type="project" value="TreeGrafter"/>
</dbReference>
<dbReference type="GO" id="GO:1900376">
    <property type="term" value="P:regulation of secondary metabolite biosynthetic process"/>
    <property type="evidence" value="ECO:0007669"/>
    <property type="project" value="TreeGrafter"/>
</dbReference>
<dbReference type="InterPro" id="IPR002481">
    <property type="entry name" value="FUR"/>
</dbReference>
<accession>A0A3B0RPG8</accession>
<dbReference type="InterPro" id="IPR036390">
    <property type="entry name" value="WH_DNA-bd_sf"/>
</dbReference>
<reference evidence="7" key="1">
    <citation type="submission" date="2018-06" db="EMBL/GenBank/DDBJ databases">
        <authorList>
            <person name="Zhirakovskaya E."/>
        </authorList>
    </citation>
    <scope>NUCLEOTIDE SEQUENCE</scope>
</reference>
<dbReference type="SUPFAM" id="SSF46785">
    <property type="entry name" value="Winged helix' DNA-binding domain"/>
    <property type="match status" value="1"/>
</dbReference>
<keyword evidence="2" id="KW-0678">Repressor</keyword>
<evidence type="ECO:0000256" key="1">
    <source>
        <dbReference type="ARBA" id="ARBA00007957"/>
    </source>
</evidence>
<sequence length="154" mass="17418">MSEHSHDHDKCIEDALAAAREICEARDRRFTPLRRKVLELVWAGHAPVTAYELLDMLSNAGKKRVAPPTVYRALDFLMEEGFVHRLESLNAFIGCPDPAHKHQGHFLICRKCRMVTEVNNPKLMTHISQAAVARGYSCENSMLEITGLCMNCQN</sequence>
<dbReference type="GO" id="GO:0000976">
    <property type="term" value="F:transcription cis-regulatory region binding"/>
    <property type="evidence" value="ECO:0007669"/>
    <property type="project" value="TreeGrafter"/>
</dbReference>
<evidence type="ECO:0000256" key="3">
    <source>
        <dbReference type="ARBA" id="ARBA00022833"/>
    </source>
</evidence>
<dbReference type="GO" id="GO:0003700">
    <property type="term" value="F:DNA-binding transcription factor activity"/>
    <property type="evidence" value="ECO:0007669"/>
    <property type="project" value="InterPro"/>
</dbReference>
<organism evidence="7">
    <name type="scientific">hydrothermal vent metagenome</name>
    <dbReference type="NCBI Taxonomy" id="652676"/>
    <lineage>
        <taxon>unclassified sequences</taxon>
        <taxon>metagenomes</taxon>
        <taxon>ecological metagenomes</taxon>
    </lineage>
</organism>
<dbReference type="Gene3D" id="1.10.10.10">
    <property type="entry name" value="Winged helix-like DNA-binding domain superfamily/Winged helix DNA-binding domain"/>
    <property type="match status" value="1"/>
</dbReference>
<evidence type="ECO:0000256" key="2">
    <source>
        <dbReference type="ARBA" id="ARBA00022491"/>
    </source>
</evidence>
<name>A0A3B0RPG8_9ZZZZ</name>
<evidence type="ECO:0000256" key="4">
    <source>
        <dbReference type="ARBA" id="ARBA00023015"/>
    </source>
</evidence>
<protein>
    <submittedName>
        <fullName evidence="7">Zinc uptake regulation protein Zur</fullName>
    </submittedName>
</protein>
<dbReference type="CDD" id="cd07153">
    <property type="entry name" value="Fur_like"/>
    <property type="match status" value="1"/>
</dbReference>
<dbReference type="GO" id="GO:0045892">
    <property type="term" value="P:negative regulation of DNA-templated transcription"/>
    <property type="evidence" value="ECO:0007669"/>
    <property type="project" value="TreeGrafter"/>
</dbReference>
<dbReference type="PANTHER" id="PTHR33202:SF6">
    <property type="entry name" value="ZINC UPTAKE REGULATION PROTEIN"/>
    <property type="match status" value="1"/>
</dbReference>
<dbReference type="InterPro" id="IPR043135">
    <property type="entry name" value="Fur_C"/>
</dbReference>